<keyword evidence="4" id="KW-1003">Cell membrane</keyword>
<feature type="transmembrane region" description="Helical" evidence="8">
    <location>
        <begin position="12"/>
        <end position="33"/>
    </location>
</feature>
<comment type="similarity">
    <text evidence="3">Belongs to the major facilitator superfamily. TCR/Tet family.</text>
</comment>
<evidence type="ECO:0000313" key="13">
    <source>
        <dbReference type="Proteomes" id="UP000297322"/>
    </source>
</evidence>
<dbReference type="GO" id="GO:0022857">
    <property type="term" value="F:transmembrane transporter activity"/>
    <property type="evidence" value="ECO:0007669"/>
    <property type="project" value="InterPro"/>
</dbReference>
<protein>
    <submittedName>
        <fullName evidence="10">MFS transporter</fullName>
    </submittedName>
</protein>
<evidence type="ECO:0000256" key="7">
    <source>
        <dbReference type="ARBA" id="ARBA00023136"/>
    </source>
</evidence>
<feature type="domain" description="Major facilitator superfamily (MFS) profile" evidence="9">
    <location>
        <begin position="11"/>
        <end position="387"/>
    </location>
</feature>
<dbReference type="PATRIC" id="fig|294.124.peg.125"/>
<dbReference type="PROSITE" id="PS50850">
    <property type="entry name" value="MFS"/>
    <property type="match status" value="1"/>
</dbReference>
<feature type="transmembrane region" description="Helical" evidence="8">
    <location>
        <begin position="104"/>
        <end position="126"/>
    </location>
</feature>
<evidence type="ECO:0000256" key="3">
    <source>
        <dbReference type="ARBA" id="ARBA00007520"/>
    </source>
</evidence>
<feature type="transmembrane region" description="Helical" evidence="8">
    <location>
        <begin position="45"/>
        <end position="68"/>
    </location>
</feature>
<dbReference type="GO" id="GO:0005886">
    <property type="term" value="C:plasma membrane"/>
    <property type="evidence" value="ECO:0007669"/>
    <property type="project" value="UniProtKB-SubCell"/>
</dbReference>
<reference evidence="10 12" key="1">
    <citation type="submission" date="2015-01" db="EMBL/GenBank/DDBJ databases">
        <title>Draft Genome Sequence of the Biocontrol and Plant Growth-Promoting Rhizobacteria (PGPR) Pseudomonas fluorescens UM270.</title>
        <authorList>
            <person name="Hernandez-Salmeron J.E."/>
            <person name="Santoyo G."/>
            <person name="Moreno-Hagelsieb G."/>
            <person name="Hernandez-Leon R."/>
        </authorList>
    </citation>
    <scope>NUCLEOTIDE SEQUENCE [LARGE SCALE GENOMIC DNA]</scope>
    <source>
        <strain evidence="10 12">UM270</strain>
    </source>
</reference>
<dbReference type="Gene3D" id="1.20.1250.20">
    <property type="entry name" value="MFS general substrate transporter like domains"/>
    <property type="match status" value="1"/>
</dbReference>
<dbReference type="Proteomes" id="UP000297322">
    <property type="component" value="Unassembled WGS sequence"/>
</dbReference>
<evidence type="ECO:0000313" key="11">
    <source>
        <dbReference type="EMBL" id="TFW41022.1"/>
    </source>
</evidence>
<comment type="function">
    <text evidence="1">Resistance to tetracycline by an active tetracycline efflux. This is an energy-dependent process that decreases the accumulation of the antibiotic in whole cells. This protein functions as a metal-tetracycline/H(+) antiporter.</text>
</comment>
<reference evidence="11 13" key="2">
    <citation type="submission" date="2019-03" db="EMBL/GenBank/DDBJ databases">
        <title>Biocontrol and xenobiotic degradation properties of endophytic Pseudomonas fluorescens strain BRZ63.</title>
        <authorList>
            <person name="Chlebek D.A."/>
            <person name="Pinski A."/>
            <person name="Zur J.P."/>
            <person name="Michalska J."/>
            <person name="Hupert-Kocurek K.T."/>
        </authorList>
    </citation>
    <scope>NUCLEOTIDE SEQUENCE [LARGE SCALE GENOMIC DNA]</scope>
    <source>
        <strain evidence="11 13">BRZ63</strain>
    </source>
</reference>
<dbReference type="InterPro" id="IPR011701">
    <property type="entry name" value="MFS"/>
</dbReference>
<evidence type="ECO:0000256" key="2">
    <source>
        <dbReference type="ARBA" id="ARBA00004651"/>
    </source>
</evidence>
<accession>A0A0D0N014</accession>
<keyword evidence="7 8" id="KW-0472">Membrane</keyword>
<evidence type="ECO:0000256" key="6">
    <source>
        <dbReference type="ARBA" id="ARBA00022989"/>
    </source>
</evidence>
<dbReference type="OrthoDB" id="9812221at2"/>
<feature type="transmembrane region" description="Helical" evidence="8">
    <location>
        <begin position="297"/>
        <end position="319"/>
    </location>
</feature>
<evidence type="ECO:0000256" key="8">
    <source>
        <dbReference type="SAM" id="Phobius"/>
    </source>
</evidence>
<dbReference type="PANTHER" id="PTHR43124:SF3">
    <property type="entry name" value="CHLORAMPHENICOL EFFLUX PUMP RV0191"/>
    <property type="match status" value="1"/>
</dbReference>
<feature type="transmembrane region" description="Helical" evidence="8">
    <location>
        <begin position="359"/>
        <end position="380"/>
    </location>
</feature>
<feature type="transmembrane region" description="Helical" evidence="8">
    <location>
        <begin position="274"/>
        <end position="291"/>
    </location>
</feature>
<dbReference type="SUPFAM" id="SSF103473">
    <property type="entry name" value="MFS general substrate transporter"/>
    <property type="match status" value="1"/>
</dbReference>
<keyword evidence="5 8" id="KW-0812">Transmembrane</keyword>
<dbReference type="CDD" id="cd17473">
    <property type="entry name" value="MFS_arabinose_efflux_permease_like"/>
    <property type="match status" value="1"/>
</dbReference>
<dbReference type="PROSITE" id="PS51257">
    <property type="entry name" value="PROKAR_LIPOPROTEIN"/>
    <property type="match status" value="1"/>
</dbReference>
<evidence type="ECO:0000313" key="12">
    <source>
        <dbReference type="Proteomes" id="UP000032101"/>
    </source>
</evidence>
<feature type="transmembrane region" description="Helical" evidence="8">
    <location>
        <begin position="80"/>
        <end position="98"/>
    </location>
</feature>
<dbReference type="Proteomes" id="UP000032101">
    <property type="component" value="Unassembled WGS sequence"/>
</dbReference>
<comment type="caution">
    <text evidence="10">The sequence shown here is derived from an EMBL/GenBank/DDBJ whole genome shotgun (WGS) entry which is preliminary data.</text>
</comment>
<dbReference type="EMBL" id="JXNZ01000003">
    <property type="protein sequence ID" value="KIQ61380.1"/>
    <property type="molecule type" value="Genomic_DNA"/>
</dbReference>
<dbReference type="RefSeq" id="WP_042727895.1">
    <property type="nucleotide sequence ID" value="NZ_JXNZ01000003.1"/>
</dbReference>
<dbReference type="PROSITE" id="PS00216">
    <property type="entry name" value="SUGAR_TRANSPORT_1"/>
    <property type="match status" value="1"/>
</dbReference>
<dbReference type="AlphaFoldDB" id="A0A0D0N014"/>
<dbReference type="Pfam" id="PF07690">
    <property type="entry name" value="MFS_1"/>
    <property type="match status" value="1"/>
</dbReference>
<feature type="transmembrane region" description="Helical" evidence="8">
    <location>
        <begin position="208"/>
        <end position="232"/>
    </location>
</feature>
<dbReference type="InterPro" id="IPR036259">
    <property type="entry name" value="MFS_trans_sf"/>
</dbReference>
<keyword evidence="6 8" id="KW-1133">Transmembrane helix</keyword>
<feature type="transmembrane region" description="Helical" evidence="8">
    <location>
        <begin position="169"/>
        <end position="187"/>
    </location>
</feature>
<evidence type="ECO:0000256" key="4">
    <source>
        <dbReference type="ARBA" id="ARBA00022475"/>
    </source>
</evidence>
<dbReference type="InterPro" id="IPR001958">
    <property type="entry name" value="Tet-R_TetA/multi-R_MdtG-like"/>
</dbReference>
<evidence type="ECO:0000259" key="9">
    <source>
        <dbReference type="PROSITE" id="PS50850"/>
    </source>
</evidence>
<dbReference type="EMBL" id="SPVI01000016">
    <property type="protein sequence ID" value="TFW41022.1"/>
    <property type="molecule type" value="Genomic_DNA"/>
</dbReference>
<comment type="subcellular location">
    <subcellularLocation>
        <location evidence="2">Cell membrane</location>
        <topology evidence="2">Multi-pass membrane protein</topology>
    </subcellularLocation>
</comment>
<feature type="transmembrane region" description="Helical" evidence="8">
    <location>
        <begin position="138"/>
        <end position="157"/>
    </location>
</feature>
<dbReference type="PANTHER" id="PTHR43124">
    <property type="entry name" value="PURINE EFFLUX PUMP PBUE"/>
    <property type="match status" value="1"/>
</dbReference>
<evidence type="ECO:0000256" key="1">
    <source>
        <dbReference type="ARBA" id="ARBA00003279"/>
    </source>
</evidence>
<organism evidence="10 12">
    <name type="scientific">Pseudomonas fluorescens</name>
    <dbReference type="NCBI Taxonomy" id="294"/>
    <lineage>
        <taxon>Bacteria</taxon>
        <taxon>Pseudomonadati</taxon>
        <taxon>Pseudomonadota</taxon>
        <taxon>Gammaproteobacteria</taxon>
        <taxon>Pseudomonadales</taxon>
        <taxon>Pseudomonadaceae</taxon>
        <taxon>Pseudomonas</taxon>
    </lineage>
</organism>
<name>A0A0D0N014_PSEFL</name>
<gene>
    <name evidence="11" type="ORF">E4T65_23305</name>
    <name evidence="10" type="ORF">RL74_00615</name>
</gene>
<proteinExistence type="inferred from homology"/>
<sequence length="399" mass="41438">MSVERQAGLPQSLLLLLGSCLPVLGAVLLAPVLPLMQQHFADTPGVAVLVPIALTLPALMIALLAPVAGIIADRLGRKPLLIGAMVLYTVCGVLPLWLESLQVIVISRAGIGVAEAAIMTCCTTMMGDYYSGARRERMFALQMVATSLSAAIFIAIGGVLGEHGWRTPFALYGLGLVFLPLMAWLLWEPRAQAATLTTAGRAFPWRPLAPLYALAFLAGLSLFIVPVQVGYLLNLLHVEGSQQIGLTMGASQFGVLVGALSFRLLSGVPAQRQMLLAFVAAGIGGGLLAVADSHGLVVIAVLINGLGIGLMMPTLLTWIMSQVDFQQRGRAAGGFTAMFFAGEFASPLVVLAITGGVIGALPAALGIVAGVQLMVALACLRLRGSGSVFATAVAADPEH</sequence>
<feature type="transmembrane region" description="Helical" evidence="8">
    <location>
        <begin position="244"/>
        <end position="262"/>
    </location>
</feature>
<dbReference type="InterPro" id="IPR020846">
    <property type="entry name" value="MFS_dom"/>
</dbReference>
<evidence type="ECO:0000313" key="10">
    <source>
        <dbReference type="EMBL" id="KIQ61380.1"/>
    </source>
</evidence>
<feature type="transmembrane region" description="Helical" evidence="8">
    <location>
        <begin position="331"/>
        <end position="353"/>
    </location>
</feature>
<dbReference type="InterPro" id="IPR005829">
    <property type="entry name" value="Sugar_transporter_CS"/>
</dbReference>
<dbReference type="PRINTS" id="PR01035">
    <property type="entry name" value="TCRTETA"/>
</dbReference>
<dbReference type="InterPro" id="IPR050189">
    <property type="entry name" value="MFS_Efflux_Transporters"/>
</dbReference>
<evidence type="ECO:0000256" key="5">
    <source>
        <dbReference type="ARBA" id="ARBA00022692"/>
    </source>
</evidence>